<organism evidence="2 3">
    <name type="scientific">Candidatus Woesebacteria bacterium CG22_combo_CG10-13_8_21_14_all_39_10</name>
    <dbReference type="NCBI Taxonomy" id="1975059"/>
    <lineage>
        <taxon>Bacteria</taxon>
        <taxon>Candidatus Woeseibacteriota</taxon>
    </lineage>
</organism>
<reference evidence="2 3" key="1">
    <citation type="submission" date="2017-09" db="EMBL/GenBank/DDBJ databases">
        <title>Depth-based differentiation of microbial function through sediment-hosted aquifers and enrichment of novel symbionts in the deep terrestrial subsurface.</title>
        <authorList>
            <person name="Probst A.J."/>
            <person name="Ladd B."/>
            <person name="Jarett J.K."/>
            <person name="Geller-Mcgrath D.E."/>
            <person name="Sieber C.M."/>
            <person name="Emerson J.B."/>
            <person name="Anantharaman K."/>
            <person name="Thomas B.C."/>
            <person name="Malmstrom R."/>
            <person name="Stieglmeier M."/>
            <person name="Klingl A."/>
            <person name="Woyke T."/>
            <person name="Ryan C.M."/>
            <person name="Banfield J.F."/>
        </authorList>
    </citation>
    <scope>NUCLEOTIDE SEQUENCE [LARGE SCALE GENOMIC DNA]</scope>
    <source>
        <strain evidence="2">CG22_combo_CG10-13_8_21_14_all_39_10</strain>
    </source>
</reference>
<feature type="domain" description="Alpha-L-glutamate ligase-related protein ATP-grasp" evidence="1">
    <location>
        <begin position="107"/>
        <end position="359"/>
    </location>
</feature>
<dbReference type="Pfam" id="PF14397">
    <property type="entry name" value="ATPgrasp_ST"/>
    <property type="match status" value="1"/>
</dbReference>
<name>A0A2H0BIW6_9BACT</name>
<proteinExistence type="predicted"/>
<dbReference type="InterPro" id="IPR039523">
    <property type="entry name" value="RimK-rel_E_lig_ATP-grasp"/>
</dbReference>
<dbReference type="Proteomes" id="UP000229847">
    <property type="component" value="Unassembled WGS sequence"/>
</dbReference>
<protein>
    <recommendedName>
        <fullName evidence="1">Alpha-L-glutamate ligase-related protein ATP-grasp domain-containing protein</fullName>
    </recommendedName>
</protein>
<dbReference type="AlphaFoldDB" id="A0A2H0BIW6"/>
<evidence type="ECO:0000313" key="3">
    <source>
        <dbReference type="Proteomes" id="UP000229847"/>
    </source>
</evidence>
<evidence type="ECO:0000259" key="1">
    <source>
        <dbReference type="Pfam" id="PF14397"/>
    </source>
</evidence>
<gene>
    <name evidence="2" type="ORF">COX03_02265</name>
</gene>
<dbReference type="Gene3D" id="3.30.470.20">
    <property type="entry name" value="ATP-grasp fold, B domain"/>
    <property type="match status" value="1"/>
</dbReference>
<dbReference type="EMBL" id="PCSW01000069">
    <property type="protein sequence ID" value="PIP57581.1"/>
    <property type="molecule type" value="Genomic_DNA"/>
</dbReference>
<comment type="caution">
    <text evidence="2">The sequence shown here is derived from an EMBL/GenBank/DDBJ whole genome shotgun (WGS) entry which is preliminary data.</text>
</comment>
<accession>A0A2H0BIW6</accession>
<sequence length="372" mass="43566">MAEFNLRMQKYHDGSTLGLRLYMYNFWMSYQNKRFFESYWPAFKRSNDKKNIIKIIFELVKLTLIWKCLPYHYFRYGLYRKKYAFSKVLDYLPETVFYYEILPKINKQMFLLDDKSVFEDMLRGQNISYPKTVLKIVKHTIFDSDSNVIKSNQQVTKELKKVKSKVLFCKPSDCGSGGKDIFALRRFNGKFYDSSNKIFDYKYIQGIKLSDWIIQEGIENSKDISSIYKYSTNSFRVLTYFVPNQGAKVLYCILKFGNNKAITDNAHTGGVYVRVDTKTGFLDEIAYDENLFEYKEHPLTRTTFKGNRIKNIEKVVKTAELLGNKFPMLTFVGWDIALTDNGTVVLEGNSSPGLTIIQRTYNGMSEFIKLTK</sequence>
<dbReference type="SUPFAM" id="SSF56059">
    <property type="entry name" value="Glutathione synthetase ATP-binding domain-like"/>
    <property type="match status" value="1"/>
</dbReference>
<evidence type="ECO:0000313" key="2">
    <source>
        <dbReference type="EMBL" id="PIP57581.1"/>
    </source>
</evidence>